<feature type="compositionally biased region" description="Basic residues" evidence="1">
    <location>
        <begin position="275"/>
        <end position="296"/>
    </location>
</feature>
<dbReference type="Pfam" id="PF13843">
    <property type="entry name" value="DDE_Tnp_1_7"/>
    <property type="match status" value="1"/>
</dbReference>
<feature type="compositionally biased region" description="Polar residues" evidence="1">
    <location>
        <begin position="1"/>
        <end position="11"/>
    </location>
</feature>
<reference evidence="3" key="1">
    <citation type="submission" date="2023-11" db="EMBL/GenBank/DDBJ databases">
        <title>Genome assemblies of two species of porcelain crab, Petrolisthes cinctipes and Petrolisthes manimaculis (Anomura: Porcellanidae).</title>
        <authorList>
            <person name="Angst P."/>
        </authorList>
    </citation>
    <scope>NUCLEOTIDE SEQUENCE</scope>
    <source>
        <strain evidence="3">PB745_02</strain>
        <tissue evidence="3">Gill</tissue>
    </source>
</reference>
<name>A0AAE1NSV7_9EUCA</name>
<feature type="region of interest" description="Disordered" evidence="1">
    <location>
        <begin position="211"/>
        <end position="243"/>
    </location>
</feature>
<accession>A0AAE1NSV7</accession>
<sequence>MQGQEGSTRVTQEVHPHADGCNVDESESESVKNVTPTPVSVTPTPLYVTPTPVSVTPTPVYVTPTPVSVTPTPVYVTPTPVSVTPTPVYVTPTPVSVTPTPVYVTPTPVSVTPTPLSVTLMPVSVTPTPVSVTPIPVQIAQEASATFTSSQQISLPTPRVSSSYHPHLSPQPSTSKVTLTSVYQTVQSPPTSTFARSLSYFVTSPHPTSATLQPISLSTPHRPLQDTHISSSPSSGTPTSPFAFVPYKYRLQDHSSPVTIEQFTPPSTQYSPPHAPRRGVQRRGTRGSRGRPRGLRRGAQGRVRRQQAPARASVLATGDTQWSAGPFTPKHTPFTGTPGIQVPVPTTPLQFFQLFFTRELLQYIVEETKNYAVFIGTPAEKWTMCNEQEMAKFMGLFFLMGINKLPTIRHYWKDSIHNYPVFRENMTGRRFRDILKNFHPFNSRAVPADTTDRLITVRTVMTYLINQFQHTYLPKEHISIDEGGMGWKEQLAFRVYNPMKPQKYAVKLYMLAESASAYIWNFKVYSGISQPASDTVLDLVEQLEGYGYRLYMDNYYISVSLCQTLFEQKVFVCGTLRLARGAPKDLQQLSKKKQNMKYDEIQERHNNNVIVLLWKDKRIVNMVSTFHDSRTLQKEVNTNKKGQNGRFHRVMKTIHKPLMVED</sequence>
<feature type="compositionally biased region" description="Low complexity" evidence="1">
    <location>
        <begin position="297"/>
        <end position="312"/>
    </location>
</feature>
<evidence type="ECO:0000313" key="4">
    <source>
        <dbReference type="Proteomes" id="UP001292094"/>
    </source>
</evidence>
<dbReference type="EMBL" id="JAWZYT010004195">
    <property type="protein sequence ID" value="KAK4294824.1"/>
    <property type="molecule type" value="Genomic_DNA"/>
</dbReference>
<evidence type="ECO:0000256" key="1">
    <source>
        <dbReference type="SAM" id="MobiDB-lite"/>
    </source>
</evidence>
<feature type="compositionally biased region" description="Low complexity" evidence="1">
    <location>
        <begin position="230"/>
        <end position="241"/>
    </location>
</feature>
<organism evidence="3 4">
    <name type="scientific">Petrolisthes manimaculis</name>
    <dbReference type="NCBI Taxonomy" id="1843537"/>
    <lineage>
        <taxon>Eukaryota</taxon>
        <taxon>Metazoa</taxon>
        <taxon>Ecdysozoa</taxon>
        <taxon>Arthropoda</taxon>
        <taxon>Crustacea</taxon>
        <taxon>Multicrustacea</taxon>
        <taxon>Malacostraca</taxon>
        <taxon>Eumalacostraca</taxon>
        <taxon>Eucarida</taxon>
        <taxon>Decapoda</taxon>
        <taxon>Pleocyemata</taxon>
        <taxon>Anomura</taxon>
        <taxon>Galatheoidea</taxon>
        <taxon>Porcellanidae</taxon>
        <taxon>Petrolisthes</taxon>
    </lineage>
</organism>
<dbReference type="Proteomes" id="UP001292094">
    <property type="component" value="Unassembled WGS sequence"/>
</dbReference>
<proteinExistence type="predicted"/>
<feature type="region of interest" description="Disordered" evidence="1">
    <location>
        <begin position="1"/>
        <end position="42"/>
    </location>
</feature>
<feature type="region of interest" description="Disordered" evidence="1">
    <location>
        <begin position="259"/>
        <end position="312"/>
    </location>
</feature>
<dbReference type="AlphaFoldDB" id="A0AAE1NSV7"/>
<keyword evidence="4" id="KW-1185">Reference proteome</keyword>
<gene>
    <name evidence="3" type="ORF">Pmani_032582</name>
</gene>
<dbReference type="PANTHER" id="PTHR46599:SF3">
    <property type="entry name" value="PIGGYBAC TRANSPOSABLE ELEMENT-DERIVED PROTEIN 4"/>
    <property type="match status" value="1"/>
</dbReference>
<feature type="compositionally biased region" description="Polar residues" evidence="1">
    <location>
        <begin position="259"/>
        <end position="271"/>
    </location>
</feature>
<evidence type="ECO:0000259" key="2">
    <source>
        <dbReference type="Pfam" id="PF13843"/>
    </source>
</evidence>
<dbReference type="InterPro" id="IPR029526">
    <property type="entry name" value="PGBD"/>
</dbReference>
<feature type="domain" description="PiggyBac transposable element-derived protein" evidence="2">
    <location>
        <begin position="347"/>
        <end position="662"/>
    </location>
</feature>
<feature type="region of interest" description="Disordered" evidence="1">
    <location>
        <begin position="150"/>
        <end position="176"/>
    </location>
</feature>
<comment type="caution">
    <text evidence="3">The sequence shown here is derived from an EMBL/GenBank/DDBJ whole genome shotgun (WGS) entry which is preliminary data.</text>
</comment>
<evidence type="ECO:0000313" key="3">
    <source>
        <dbReference type="EMBL" id="KAK4294824.1"/>
    </source>
</evidence>
<protein>
    <recommendedName>
        <fullName evidence="2">PiggyBac transposable element-derived protein domain-containing protein</fullName>
    </recommendedName>
</protein>
<dbReference type="PANTHER" id="PTHR46599">
    <property type="entry name" value="PIGGYBAC TRANSPOSABLE ELEMENT-DERIVED PROTEIN 4"/>
    <property type="match status" value="1"/>
</dbReference>